<reference evidence="2" key="1">
    <citation type="submission" date="2020-06" db="EMBL/GenBank/DDBJ databases">
        <authorList>
            <consortium name="Plant Systems Biology data submission"/>
        </authorList>
    </citation>
    <scope>NUCLEOTIDE SEQUENCE</scope>
    <source>
        <strain evidence="2">D6</strain>
    </source>
</reference>
<feature type="compositionally biased region" description="Acidic residues" evidence="1">
    <location>
        <begin position="171"/>
        <end position="197"/>
    </location>
</feature>
<proteinExistence type="predicted"/>
<accession>A0A9N8DG06</accession>
<dbReference type="AlphaFoldDB" id="A0A9N8DG06"/>
<feature type="compositionally biased region" description="Basic residues" evidence="1">
    <location>
        <begin position="142"/>
        <end position="160"/>
    </location>
</feature>
<evidence type="ECO:0000313" key="3">
    <source>
        <dbReference type="Proteomes" id="UP001153069"/>
    </source>
</evidence>
<dbReference type="EMBL" id="CAICTM010000138">
    <property type="protein sequence ID" value="CAB9502547.1"/>
    <property type="molecule type" value="Genomic_DNA"/>
</dbReference>
<dbReference type="Proteomes" id="UP001153069">
    <property type="component" value="Unassembled WGS sequence"/>
</dbReference>
<evidence type="ECO:0000256" key="1">
    <source>
        <dbReference type="SAM" id="MobiDB-lite"/>
    </source>
</evidence>
<feature type="region of interest" description="Disordered" evidence="1">
    <location>
        <begin position="142"/>
        <end position="210"/>
    </location>
</feature>
<keyword evidence="3" id="KW-1185">Reference proteome</keyword>
<gene>
    <name evidence="2" type="ORF">SEMRO_139_G065220.1</name>
</gene>
<comment type="caution">
    <text evidence="2">The sequence shown here is derived from an EMBL/GenBank/DDBJ whole genome shotgun (WGS) entry which is preliminary data.</text>
</comment>
<sequence length="242" mass="28129">MNKDSSMTVLADAARKRKRCRTNWAVGAAKDQLQDAIQEWDAQTGRALSAEGKRLPLKDYAALVGIPYHTFRKYASGARSVGNSTGRQPLLDKAEQAWIARQLANKGDGLLAHEAVDFVRQRHPELSRAQALRHFHRTLLKHHPQQLKVPPKRQYQKRQQRQQQQDCHVPEEEEDEEDEEEEDSEEEEEEEEMEQDDIPPPFQQQRQSKKLRLEALDARIAKLRSDLLDAELEKERLLREED</sequence>
<evidence type="ECO:0000313" key="2">
    <source>
        <dbReference type="EMBL" id="CAB9502547.1"/>
    </source>
</evidence>
<protein>
    <submittedName>
        <fullName evidence="2">Uncharacterized protein</fullName>
    </submittedName>
</protein>
<name>A0A9N8DG06_9STRA</name>
<organism evidence="2 3">
    <name type="scientific">Seminavis robusta</name>
    <dbReference type="NCBI Taxonomy" id="568900"/>
    <lineage>
        <taxon>Eukaryota</taxon>
        <taxon>Sar</taxon>
        <taxon>Stramenopiles</taxon>
        <taxon>Ochrophyta</taxon>
        <taxon>Bacillariophyta</taxon>
        <taxon>Bacillariophyceae</taxon>
        <taxon>Bacillariophycidae</taxon>
        <taxon>Naviculales</taxon>
        <taxon>Naviculaceae</taxon>
        <taxon>Seminavis</taxon>
    </lineage>
</organism>